<evidence type="ECO:0000256" key="1">
    <source>
        <dbReference type="SAM" id="MobiDB-lite"/>
    </source>
</evidence>
<dbReference type="EMBL" id="CAMXCT020002487">
    <property type="protein sequence ID" value="CAL1151857.1"/>
    <property type="molecule type" value="Genomic_DNA"/>
</dbReference>
<reference evidence="2" key="1">
    <citation type="submission" date="2022-10" db="EMBL/GenBank/DDBJ databases">
        <authorList>
            <person name="Chen Y."/>
            <person name="Dougan E. K."/>
            <person name="Chan C."/>
            <person name="Rhodes N."/>
            <person name="Thang M."/>
        </authorList>
    </citation>
    <scope>NUCLEOTIDE SEQUENCE</scope>
</reference>
<dbReference type="Proteomes" id="UP001152797">
    <property type="component" value="Unassembled WGS sequence"/>
</dbReference>
<name>A0A9P1G5X8_9DINO</name>
<gene>
    <name evidence="2" type="ORF">C1SCF055_LOCUS24777</name>
</gene>
<keyword evidence="4" id="KW-1185">Reference proteome</keyword>
<protein>
    <submittedName>
        <fullName evidence="2">Uncharacterized protein</fullName>
    </submittedName>
</protein>
<dbReference type="AlphaFoldDB" id="A0A9P1G5X8"/>
<evidence type="ECO:0000313" key="3">
    <source>
        <dbReference type="EMBL" id="CAL1151857.1"/>
    </source>
</evidence>
<organism evidence="2">
    <name type="scientific">Cladocopium goreaui</name>
    <dbReference type="NCBI Taxonomy" id="2562237"/>
    <lineage>
        <taxon>Eukaryota</taxon>
        <taxon>Sar</taxon>
        <taxon>Alveolata</taxon>
        <taxon>Dinophyceae</taxon>
        <taxon>Suessiales</taxon>
        <taxon>Symbiodiniaceae</taxon>
        <taxon>Cladocopium</taxon>
    </lineage>
</organism>
<feature type="region of interest" description="Disordered" evidence="1">
    <location>
        <begin position="1"/>
        <end position="84"/>
    </location>
</feature>
<dbReference type="EMBL" id="CAMXCT030002487">
    <property type="protein sequence ID" value="CAL4785794.1"/>
    <property type="molecule type" value="Genomic_DNA"/>
</dbReference>
<evidence type="ECO:0000313" key="2">
    <source>
        <dbReference type="EMBL" id="CAI3998482.1"/>
    </source>
</evidence>
<dbReference type="EMBL" id="CAMXCT010002487">
    <property type="protein sequence ID" value="CAI3998482.1"/>
    <property type="molecule type" value="Genomic_DNA"/>
</dbReference>
<sequence length="100" mass="10539">MSQSCSPEGSSSEDDAAPSGVKDFLQRTAAWAKSHPLGQAMKRSESSSSSDEAEGFCQLWTPPWLGRSGPPETKPGPCGARLPAEGKIRLAARREGAEGH</sequence>
<feature type="compositionally biased region" description="Low complexity" evidence="1">
    <location>
        <begin position="1"/>
        <end position="10"/>
    </location>
</feature>
<comment type="caution">
    <text evidence="2">The sequence shown here is derived from an EMBL/GenBank/DDBJ whole genome shotgun (WGS) entry which is preliminary data.</text>
</comment>
<reference evidence="3" key="2">
    <citation type="submission" date="2024-04" db="EMBL/GenBank/DDBJ databases">
        <authorList>
            <person name="Chen Y."/>
            <person name="Shah S."/>
            <person name="Dougan E. K."/>
            <person name="Thang M."/>
            <person name="Chan C."/>
        </authorList>
    </citation>
    <scope>NUCLEOTIDE SEQUENCE [LARGE SCALE GENOMIC DNA]</scope>
</reference>
<proteinExistence type="predicted"/>
<accession>A0A9P1G5X8</accession>
<evidence type="ECO:0000313" key="4">
    <source>
        <dbReference type="Proteomes" id="UP001152797"/>
    </source>
</evidence>